<keyword evidence="1" id="KW-0678">Repressor</keyword>
<organism evidence="6 7">
    <name type="scientific">Blautia wexlerae</name>
    <dbReference type="NCBI Taxonomy" id="418240"/>
    <lineage>
        <taxon>Bacteria</taxon>
        <taxon>Bacillati</taxon>
        <taxon>Bacillota</taxon>
        <taxon>Clostridia</taxon>
        <taxon>Lachnospirales</taxon>
        <taxon>Lachnospiraceae</taxon>
        <taxon>Blautia</taxon>
    </lineage>
</organism>
<dbReference type="CDD" id="cd06267">
    <property type="entry name" value="PBP1_LacI_sugar_binding-like"/>
    <property type="match status" value="1"/>
</dbReference>
<dbReference type="PROSITE" id="PS50932">
    <property type="entry name" value="HTH_LACI_2"/>
    <property type="match status" value="1"/>
</dbReference>
<feature type="domain" description="HTH lacI-type" evidence="5">
    <location>
        <begin position="8"/>
        <end position="62"/>
    </location>
</feature>
<keyword evidence="3" id="KW-0238">DNA-binding</keyword>
<keyword evidence="4" id="KW-0804">Transcription</keyword>
<protein>
    <submittedName>
        <fullName evidence="6">Purine nucleotide synthesis repressor</fullName>
    </submittedName>
</protein>
<dbReference type="AlphaFoldDB" id="A0A174C9U2"/>
<dbReference type="PANTHER" id="PTHR30146">
    <property type="entry name" value="LACI-RELATED TRANSCRIPTIONAL REPRESSOR"/>
    <property type="match status" value="1"/>
</dbReference>
<dbReference type="SMART" id="SM00354">
    <property type="entry name" value="HTH_LACI"/>
    <property type="match status" value="1"/>
</dbReference>
<dbReference type="GO" id="GO:0003700">
    <property type="term" value="F:DNA-binding transcription factor activity"/>
    <property type="evidence" value="ECO:0007669"/>
    <property type="project" value="TreeGrafter"/>
</dbReference>
<dbReference type="InterPro" id="IPR028082">
    <property type="entry name" value="Peripla_BP_I"/>
</dbReference>
<dbReference type="SUPFAM" id="SSF53822">
    <property type="entry name" value="Periplasmic binding protein-like I"/>
    <property type="match status" value="1"/>
</dbReference>
<dbReference type="Gene3D" id="3.40.50.2300">
    <property type="match status" value="2"/>
</dbReference>
<dbReference type="Proteomes" id="UP000095431">
    <property type="component" value="Unassembled WGS sequence"/>
</dbReference>
<dbReference type="Pfam" id="PF13377">
    <property type="entry name" value="Peripla_BP_3"/>
    <property type="match status" value="1"/>
</dbReference>
<dbReference type="eggNOG" id="COG1609">
    <property type="taxonomic scope" value="Bacteria"/>
</dbReference>
<dbReference type="Gene3D" id="1.10.260.40">
    <property type="entry name" value="lambda repressor-like DNA-binding domains"/>
    <property type="match status" value="1"/>
</dbReference>
<dbReference type="InterPro" id="IPR000843">
    <property type="entry name" value="HTH_LacI"/>
</dbReference>
<dbReference type="SUPFAM" id="SSF47413">
    <property type="entry name" value="lambda repressor-like DNA-binding domains"/>
    <property type="match status" value="1"/>
</dbReference>
<evidence type="ECO:0000256" key="3">
    <source>
        <dbReference type="ARBA" id="ARBA00023125"/>
    </source>
</evidence>
<proteinExistence type="predicted"/>
<sequence>MESGRQKVTRKDVAREAGVSETIVSYVLNKNRYVKEEKRQRVLEVVEKLQYHPNNIARALHGKGSLQILFLAEELSSGYFSELVSQMSRDAYRRGYMISLCESQEEDEFVSQILSRQFDGLFVSASGVTDRELKLLVKSGIPMVLFLNREISCDLRDTVVVDTGLYEGSRECVKHLVKNGCRNFVYLDKTGKQCDRDIHWKGFFDQIKESEITFAQEQRISGCEDIKKLEKRLQLLLEKNPSVDAIVARYDNLAAVALSVAGRTGRKVPDDLMVTGFDNDFISNYVSPALTTVEIQKEEVAKSAMEALLSLIRHDGVDKKISFTARLVIRESTGKKCYCKQ</sequence>
<evidence type="ECO:0000256" key="1">
    <source>
        <dbReference type="ARBA" id="ARBA00022491"/>
    </source>
</evidence>
<evidence type="ECO:0000256" key="2">
    <source>
        <dbReference type="ARBA" id="ARBA00023015"/>
    </source>
</evidence>
<evidence type="ECO:0000313" key="7">
    <source>
        <dbReference type="Proteomes" id="UP000095431"/>
    </source>
</evidence>
<dbReference type="InterPro" id="IPR046335">
    <property type="entry name" value="LacI/GalR-like_sensor"/>
</dbReference>
<accession>A0A174C9U2</accession>
<evidence type="ECO:0000259" key="5">
    <source>
        <dbReference type="PROSITE" id="PS50932"/>
    </source>
</evidence>
<keyword evidence="2" id="KW-0805">Transcription regulation</keyword>
<name>A0A174C9U2_9FIRM</name>
<dbReference type="EMBL" id="CYZN01000010">
    <property type="protein sequence ID" value="CUO08456.1"/>
    <property type="molecule type" value="Genomic_DNA"/>
</dbReference>
<dbReference type="RefSeq" id="WP_055200295.1">
    <property type="nucleotide sequence ID" value="NZ_BTHH01000008.1"/>
</dbReference>
<dbReference type="InterPro" id="IPR010982">
    <property type="entry name" value="Lambda_DNA-bd_dom_sf"/>
</dbReference>
<dbReference type="GO" id="GO:0000976">
    <property type="term" value="F:transcription cis-regulatory region binding"/>
    <property type="evidence" value="ECO:0007669"/>
    <property type="project" value="TreeGrafter"/>
</dbReference>
<evidence type="ECO:0000313" key="6">
    <source>
        <dbReference type="EMBL" id="CUO08456.1"/>
    </source>
</evidence>
<dbReference type="Pfam" id="PF00356">
    <property type="entry name" value="LacI"/>
    <property type="match status" value="1"/>
</dbReference>
<dbReference type="CDD" id="cd01392">
    <property type="entry name" value="HTH_LacI"/>
    <property type="match status" value="1"/>
</dbReference>
<reference evidence="6 7" key="1">
    <citation type="submission" date="2015-09" db="EMBL/GenBank/DDBJ databases">
        <authorList>
            <consortium name="Pathogen Informatics"/>
        </authorList>
    </citation>
    <scope>NUCLEOTIDE SEQUENCE [LARGE SCALE GENOMIC DNA]</scope>
    <source>
        <strain evidence="6 7">2789STDY5834863</strain>
    </source>
</reference>
<gene>
    <name evidence="6" type="primary">purR_3</name>
    <name evidence="6" type="ORF">ERS852478_01814</name>
</gene>
<evidence type="ECO:0000256" key="4">
    <source>
        <dbReference type="ARBA" id="ARBA00023163"/>
    </source>
</evidence>
<dbReference type="PANTHER" id="PTHR30146:SF95">
    <property type="entry name" value="RIBOSE OPERON REPRESSOR"/>
    <property type="match status" value="1"/>
</dbReference>